<proteinExistence type="predicted"/>
<accession>A0ACB9DKI9</accession>
<keyword evidence="2" id="KW-1185">Reference proteome</keyword>
<name>A0ACB9DKI9_ARCLA</name>
<comment type="caution">
    <text evidence="1">The sequence shown here is derived from an EMBL/GenBank/DDBJ whole genome shotgun (WGS) entry which is preliminary data.</text>
</comment>
<evidence type="ECO:0000313" key="1">
    <source>
        <dbReference type="EMBL" id="KAI3747082.1"/>
    </source>
</evidence>
<dbReference type="Proteomes" id="UP001055879">
    <property type="component" value="Linkage Group LG03"/>
</dbReference>
<dbReference type="EMBL" id="CM042049">
    <property type="protein sequence ID" value="KAI3747082.1"/>
    <property type="molecule type" value="Genomic_DNA"/>
</dbReference>
<reference evidence="2" key="1">
    <citation type="journal article" date="2022" name="Mol. Ecol. Resour.">
        <title>The genomes of chicory, endive, great burdock and yacon provide insights into Asteraceae palaeo-polyploidization history and plant inulin production.</title>
        <authorList>
            <person name="Fan W."/>
            <person name="Wang S."/>
            <person name="Wang H."/>
            <person name="Wang A."/>
            <person name="Jiang F."/>
            <person name="Liu H."/>
            <person name="Zhao H."/>
            <person name="Xu D."/>
            <person name="Zhang Y."/>
        </authorList>
    </citation>
    <scope>NUCLEOTIDE SEQUENCE [LARGE SCALE GENOMIC DNA]</scope>
    <source>
        <strain evidence="2">cv. Niubang</strain>
    </source>
</reference>
<organism evidence="1 2">
    <name type="scientific">Arctium lappa</name>
    <name type="common">Greater burdock</name>
    <name type="synonym">Lappa major</name>
    <dbReference type="NCBI Taxonomy" id="4217"/>
    <lineage>
        <taxon>Eukaryota</taxon>
        <taxon>Viridiplantae</taxon>
        <taxon>Streptophyta</taxon>
        <taxon>Embryophyta</taxon>
        <taxon>Tracheophyta</taxon>
        <taxon>Spermatophyta</taxon>
        <taxon>Magnoliopsida</taxon>
        <taxon>eudicotyledons</taxon>
        <taxon>Gunneridae</taxon>
        <taxon>Pentapetalae</taxon>
        <taxon>asterids</taxon>
        <taxon>campanulids</taxon>
        <taxon>Asterales</taxon>
        <taxon>Asteraceae</taxon>
        <taxon>Carduoideae</taxon>
        <taxon>Cardueae</taxon>
        <taxon>Arctiinae</taxon>
        <taxon>Arctium</taxon>
    </lineage>
</organism>
<gene>
    <name evidence="1" type="ORF">L6452_09527</name>
</gene>
<protein>
    <submittedName>
        <fullName evidence="1">Uncharacterized protein</fullName>
    </submittedName>
</protein>
<reference evidence="1 2" key="2">
    <citation type="journal article" date="2022" name="Mol. Ecol. Resour.">
        <title>The genomes of chicory, endive, great burdock and yacon provide insights into Asteraceae paleo-polyploidization history and plant inulin production.</title>
        <authorList>
            <person name="Fan W."/>
            <person name="Wang S."/>
            <person name="Wang H."/>
            <person name="Wang A."/>
            <person name="Jiang F."/>
            <person name="Liu H."/>
            <person name="Zhao H."/>
            <person name="Xu D."/>
            <person name="Zhang Y."/>
        </authorList>
    </citation>
    <scope>NUCLEOTIDE SEQUENCE [LARGE SCALE GENOMIC DNA]</scope>
    <source>
        <strain evidence="2">cv. Niubang</strain>
    </source>
</reference>
<sequence>MNLVFSNRAGEAGFYCVIGQVFVDAMRNGGVACKDKLLDEETRGCELLAMSAVVDVSCCELLVDGPREDPGRWNWGLTPVIKHIGRLSHVSVEVLEIPVFRIPVVLGVMPIGPSGPGPWENFVGRSSGPLGIKFKVSVRLLEVDEELEIRNDRTAKGKEKA</sequence>
<evidence type="ECO:0000313" key="2">
    <source>
        <dbReference type="Proteomes" id="UP001055879"/>
    </source>
</evidence>